<keyword evidence="2" id="KW-1185">Reference proteome</keyword>
<evidence type="ECO:0000313" key="1">
    <source>
        <dbReference type="EMBL" id="RBP52987.1"/>
    </source>
</evidence>
<dbReference type="EMBL" id="QNRT01000001">
    <property type="protein sequence ID" value="RBP52987.1"/>
    <property type="molecule type" value="Genomic_DNA"/>
</dbReference>
<reference evidence="1 2" key="1">
    <citation type="submission" date="2018-06" db="EMBL/GenBank/DDBJ databases">
        <title>Genomic Encyclopedia of Type Strains, Phase IV (KMG-IV): sequencing the most valuable type-strain genomes for metagenomic binning, comparative biology and taxonomic classification.</title>
        <authorList>
            <person name="Goeker M."/>
        </authorList>
    </citation>
    <scope>NUCLEOTIDE SEQUENCE [LARGE SCALE GENOMIC DNA]</scope>
    <source>
        <strain evidence="1 2">DSM 24032</strain>
    </source>
</reference>
<organism evidence="1 2">
    <name type="scientific">Arenicella xantha</name>
    <dbReference type="NCBI Taxonomy" id="644221"/>
    <lineage>
        <taxon>Bacteria</taxon>
        <taxon>Pseudomonadati</taxon>
        <taxon>Pseudomonadota</taxon>
        <taxon>Gammaproteobacteria</taxon>
        <taxon>Arenicellales</taxon>
        <taxon>Arenicellaceae</taxon>
        <taxon>Arenicella</taxon>
    </lineage>
</organism>
<accession>A0A395JND1</accession>
<dbReference type="Proteomes" id="UP000253083">
    <property type="component" value="Unassembled WGS sequence"/>
</dbReference>
<name>A0A395JND1_9GAMM</name>
<dbReference type="InParanoid" id="A0A395JND1"/>
<dbReference type="AlphaFoldDB" id="A0A395JND1"/>
<evidence type="ECO:0000313" key="2">
    <source>
        <dbReference type="Proteomes" id="UP000253083"/>
    </source>
</evidence>
<comment type="caution">
    <text evidence="1">The sequence shown here is derived from an EMBL/GenBank/DDBJ whole genome shotgun (WGS) entry which is preliminary data.</text>
</comment>
<sequence>MYGCYKCKEFGLEFNRCYKPEEFIEAKTNSRIWVIGLSPAVEKGRTISSKKCY</sequence>
<proteinExistence type="predicted"/>
<protein>
    <submittedName>
        <fullName evidence="1">Uncharacterized protein</fullName>
    </submittedName>
</protein>
<gene>
    <name evidence="1" type="ORF">DFR28_101371</name>
</gene>